<protein>
    <submittedName>
        <fullName evidence="1">Uncharacterized protein</fullName>
    </submittedName>
</protein>
<evidence type="ECO:0000313" key="2">
    <source>
        <dbReference type="Proteomes" id="UP000807159"/>
    </source>
</evidence>
<dbReference type="EMBL" id="JACEGQ020000001">
    <property type="protein sequence ID" value="KAH8521984.1"/>
    <property type="molecule type" value="Genomic_DNA"/>
</dbReference>
<name>A0A8T2ZWP0_POPDE</name>
<feature type="non-terminal residue" evidence="1">
    <location>
        <position position="1"/>
    </location>
</feature>
<gene>
    <name evidence="1" type="ORF">H0E87_002852</name>
</gene>
<dbReference type="AlphaFoldDB" id="A0A8T2ZWP0"/>
<accession>A0A8T2ZWP0</accession>
<evidence type="ECO:0000313" key="1">
    <source>
        <dbReference type="EMBL" id="KAH8521984.1"/>
    </source>
</evidence>
<sequence>NISYHKEEAGKVLQRPPMTKKCKTFVYVCTYGGATGFTHSINSVSGNSKQSSKVAIISDSEMLPSRLYVPDPCINNFDPRNITNTNR</sequence>
<reference evidence="1" key="1">
    <citation type="journal article" date="2021" name="J. Hered.">
        <title>Genome Assembly of Salicaceae Populus deltoides (Eastern Cottonwood) I-69 Based on Nanopore Sequencing and Hi-C Technologies.</title>
        <authorList>
            <person name="Bai S."/>
            <person name="Wu H."/>
            <person name="Zhang J."/>
            <person name="Pan Z."/>
            <person name="Zhao W."/>
            <person name="Li Z."/>
            <person name="Tong C."/>
        </authorList>
    </citation>
    <scope>NUCLEOTIDE SEQUENCE</scope>
    <source>
        <tissue evidence="1">Leaf</tissue>
    </source>
</reference>
<keyword evidence="2" id="KW-1185">Reference proteome</keyword>
<comment type="caution">
    <text evidence="1">The sequence shown here is derived from an EMBL/GenBank/DDBJ whole genome shotgun (WGS) entry which is preliminary data.</text>
</comment>
<organism evidence="1 2">
    <name type="scientific">Populus deltoides</name>
    <name type="common">Eastern poplar</name>
    <name type="synonym">Eastern cottonwood</name>
    <dbReference type="NCBI Taxonomy" id="3696"/>
    <lineage>
        <taxon>Eukaryota</taxon>
        <taxon>Viridiplantae</taxon>
        <taxon>Streptophyta</taxon>
        <taxon>Embryophyta</taxon>
        <taxon>Tracheophyta</taxon>
        <taxon>Spermatophyta</taxon>
        <taxon>Magnoliopsida</taxon>
        <taxon>eudicotyledons</taxon>
        <taxon>Gunneridae</taxon>
        <taxon>Pentapetalae</taxon>
        <taxon>rosids</taxon>
        <taxon>fabids</taxon>
        <taxon>Malpighiales</taxon>
        <taxon>Salicaceae</taxon>
        <taxon>Saliceae</taxon>
        <taxon>Populus</taxon>
    </lineage>
</organism>
<dbReference type="Proteomes" id="UP000807159">
    <property type="component" value="Chromosome 1"/>
</dbReference>
<proteinExistence type="predicted"/>